<accession>A0A2V4VN66</accession>
<dbReference type="AlphaFoldDB" id="A0A2V4VN66"/>
<dbReference type="OrthoDB" id="2960279at2"/>
<protein>
    <submittedName>
        <fullName evidence="2">Ca-activated chloride channel family protein</fullName>
    </submittedName>
    <submittedName>
        <fullName evidence="3">VWA domain-containing protein</fullName>
    </submittedName>
</protein>
<evidence type="ECO:0000313" key="4">
    <source>
        <dbReference type="Proteomes" id="UP000247790"/>
    </source>
</evidence>
<keyword evidence="5" id="KW-1185">Reference proteome</keyword>
<reference evidence="3 5" key="2">
    <citation type="submission" date="2020-06" db="EMBL/GenBank/DDBJ databases">
        <title>Complete genome of Paenibacillus barcinonensis KACC11450.</title>
        <authorList>
            <person name="Kim M."/>
            <person name="Park Y.-J."/>
            <person name="Shin J.-H."/>
        </authorList>
    </citation>
    <scope>NUCLEOTIDE SEQUENCE [LARGE SCALE GENOMIC DNA]</scope>
    <source>
        <strain evidence="3 5">KACC11450</strain>
    </source>
</reference>
<feature type="domain" description="VWFA" evidence="1">
    <location>
        <begin position="1"/>
        <end position="86"/>
    </location>
</feature>
<name>A0A2V4VN66_PAEBA</name>
<organism evidence="2 4">
    <name type="scientific">Paenibacillus barcinonensis</name>
    <dbReference type="NCBI Taxonomy" id="198119"/>
    <lineage>
        <taxon>Bacteria</taxon>
        <taxon>Bacillati</taxon>
        <taxon>Bacillota</taxon>
        <taxon>Bacilli</taxon>
        <taxon>Bacillales</taxon>
        <taxon>Paenibacillaceae</taxon>
        <taxon>Paenibacillus</taxon>
    </lineage>
</organism>
<gene>
    <name evidence="2" type="ORF">DFQ00_12726</name>
    <name evidence="3" type="ORF">HUB98_17355</name>
</gene>
<dbReference type="PROSITE" id="PS50234">
    <property type="entry name" value="VWFA"/>
    <property type="match status" value="1"/>
</dbReference>
<dbReference type="EMBL" id="QJSW01000027">
    <property type="protein sequence ID" value="PYE43748.1"/>
    <property type="molecule type" value="Genomic_DNA"/>
</dbReference>
<evidence type="ECO:0000313" key="5">
    <source>
        <dbReference type="Proteomes" id="UP000509327"/>
    </source>
</evidence>
<dbReference type="RefSeq" id="WP_110899215.1">
    <property type="nucleotide sequence ID" value="NZ_CP054614.1"/>
</dbReference>
<dbReference type="SUPFAM" id="SSF53300">
    <property type="entry name" value="vWA-like"/>
    <property type="match status" value="2"/>
</dbReference>
<sequence length="251" mass="27307">MKQILLITDGCSNVGVSPVLAAAEAREEGITVNVVGVIDYGTIGELGSREIEDIARAGGGISQIVGTRQLAHTMQMMTRKTVVQTIQQAVNRELTQILGDKGSAKTVTDLEPAQRSQVVEVMDNMAETATLQVSLLIDVSASMKPKLASVEEGIRDLMLSLQARVGKSRLSVFHFPGRHSGEHAVMDIDWTDDPGRVRSLFGRLQTKGATPTGPAIQKVIDFYRYGTLEEQQEIEGNYRIEREGMLGDNVV</sequence>
<evidence type="ECO:0000313" key="3">
    <source>
        <dbReference type="EMBL" id="QKS57894.1"/>
    </source>
</evidence>
<dbReference type="Proteomes" id="UP000247790">
    <property type="component" value="Unassembled WGS sequence"/>
</dbReference>
<dbReference type="InterPro" id="IPR036465">
    <property type="entry name" value="vWFA_dom_sf"/>
</dbReference>
<evidence type="ECO:0000313" key="2">
    <source>
        <dbReference type="EMBL" id="PYE43748.1"/>
    </source>
</evidence>
<dbReference type="InterPro" id="IPR002035">
    <property type="entry name" value="VWF_A"/>
</dbReference>
<reference evidence="2 4" key="1">
    <citation type="submission" date="2018-06" db="EMBL/GenBank/DDBJ databases">
        <title>Genomic Encyclopedia of Type Strains, Phase III (KMG-III): the genomes of soil and plant-associated and newly described type strains.</title>
        <authorList>
            <person name="Whitman W."/>
        </authorList>
    </citation>
    <scope>NUCLEOTIDE SEQUENCE [LARGE SCALE GENOMIC DNA]</scope>
    <source>
        <strain evidence="2 4">CECT 7022</strain>
    </source>
</reference>
<evidence type="ECO:0000259" key="1">
    <source>
        <dbReference type="PROSITE" id="PS50234"/>
    </source>
</evidence>
<dbReference type="EMBL" id="CP054614">
    <property type="protein sequence ID" value="QKS57894.1"/>
    <property type="molecule type" value="Genomic_DNA"/>
</dbReference>
<dbReference type="Proteomes" id="UP000509327">
    <property type="component" value="Chromosome"/>
</dbReference>
<dbReference type="Gene3D" id="3.40.50.410">
    <property type="entry name" value="von Willebrand factor, type A domain"/>
    <property type="match status" value="1"/>
</dbReference>
<proteinExistence type="predicted"/>